<feature type="transmembrane region" description="Helical" evidence="2">
    <location>
        <begin position="80"/>
        <end position="105"/>
    </location>
</feature>
<dbReference type="Gene3D" id="3.30.565.10">
    <property type="entry name" value="Histidine kinase-like ATPase, C-terminal domain"/>
    <property type="match status" value="1"/>
</dbReference>
<keyword evidence="2" id="KW-0812">Transmembrane</keyword>
<comment type="caution">
    <text evidence="4">The sequence shown here is derived from an EMBL/GenBank/DDBJ whole genome shotgun (WGS) entry which is preliminary data.</text>
</comment>
<reference evidence="4 5" key="1">
    <citation type="submission" date="2022-11" db="EMBL/GenBank/DDBJ databases">
        <title>The characterization of three novel Bacteroidetes species and genomic analysis of their roles in tidal elemental geochemical cycles.</title>
        <authorList>
            <person name="Ma K.-J."/>
        </authorList>
    </citation>
    <scope>NUCLEOTIDE SEQUENCE [LARGE SCALE GENOMIC DNA]</scope>
    <source>
        <strain evidence="4 5">M82</strain>
    </source>
</reference>
<dbReference type="PANTHER" id="PTHR34220">
    <property type="entry name" value="SENSOR HISTIDINE KINASE YPDA"/>
    <property type="match status" value="1"/>
</dbReference>
<keyword evidence="2" id="KW-1133">Transmembrane helix</keyword>
<keyword evidence="4" id="KW-0418">Kinase</keyword>
<dbReference type="InterPro" id="IPR050640">
    <property type="entry name" value="Bact_2-comp_sensor_kinase"/>
</dbReference>
<feature type="coiled-coil region" evidence="1">
    <location>
        <begin position="137"/>
        <end position="169"/>
    </location>
</feature>
<dbReference type="PANTHER" id="PTHR34220:SF7">
    <property type="entry name" value="SENSOR HISTIDINE KINASE YPDA"/>
    <property type="match status" value="1"/>
</dbReference>
<keyword evidence="1" id="KW-0175">Coiled coil</keyword>
<protein>
    <submittedName>
        <fullName evidence="4">Histidine kinase</fullName>
    </submittedName>
</protein>
<dbReference type="Pfam" id="PF06580">
    <property type="entry name" value="His_kinase"/>
    <property type="match status" value="1"/>
</dbReference>
<dbReference type="RefSeq" id="WP_266054036.1">
    <property type="nucleotide sequence ID" value="NZ_JAPFQO010000013.1"/>
</dbReference>
<feature type="transmembrane region" description="Helical" evidence="2">
    <location>
        <begin position="41"/>
        <end position="59"/>
    </location>
</feature>
<feature type="transmembrane region" description="Helical" evidence="2">
    <location>
        <begin position="117"/>
        <end position="135"/>
    </location>
</feature>
<keyword evidence="2" id="KW-0472">Membrane</keyword>
<accession>A0ABT3RJ17</accession>
<dbReference type="InterPro" id="IPR036890">
    <property type="entry name" value="HATPase_C_sf"/>
</dbReference>
<name>A0ABT3RJ17_9BACT</name>
<evidence type="ECO:0000256" key="1">
    <source>
        <dbReference type="SAM" id="Coils"/>
    </source>
</evidence>
<evidence type="ECO:0000313" key="4">
    <source>
        <dbReference type="EMBL" id="MCX2741800.1"/>
    </source>
</evidence>
<keyword evidence="4" id="KW-0808">Transferase</keyword>
<evidence type="ECO:0000256" key="2">
    <source>
        <dbReference type="SAM" id="Phobius"/>
    </source>
</evidence>
<dbReference type="GO" id="GO:0016301">
    <property type="term" value="F:kinase activity"/>
    <property type="evidence" value="ECO:0007669"/>
    <property type="project" value="UniProtKB-KW"/>
</dbReference>
<dbReference type="Proteomes" id="UP001207228">
    <property type="component" value="Unassembled WGS sequence"/>
</dbReference>
<feature type="transmembrane region" description="Helical" evidence="2">
    <location>
        <begin position="12"/>
        <end position="35"/>
    </location>
</feature>
<keyword evidence="5" id="KW-1185">Reference proteome</keyword>
<evidence type="ECO:0000313" key="5">
    <source>
        <dbReference type="Proteomes" id="UP001207228"/>
    </source>
</evidence>
<organism evidence="4 5">
    <name type="scientific">Pontibacter anaerobius</name>
    <dbReference type="NCBI Taxonomy" id="2993940"/>
    <lineage>
        <taxon>Bacteria</taxon>
        <taxon>Pseudomonadati</taxon>
        <taxon>Bacteroidota</taxon>
        <taxon>Cytophagia</taxon>
        <taxon>Cytophagales</taxon>
        <taxon>Hymenobacteraceae</taxon>
        <taxon>Pontibacter</taxon>
    </lineage>
</organism>
<evidence type="ECO:0000259" key="3">
    <source>
        <dbReference type="Pfam" id="PF06580"/>
    </source>
</evidence>
<proteinExistence type="predicted"/>
<feature type="domain" description="Signal transduction histidine kinase internal region" evidence="3">
    <location>
        <begin position="161"/>
        <end position="239"/>
    </location>
</feature>
<dbReference type="EMBL" id="JAPFQO010000013">
    <property type="protein sequence ID" value="MCX2741800.1"/>
    <property type="molecule type" value="Genomic_DNA"/>
</dbReference>
<sequence length="351" mass="40489">MQQQLNLILKRIGIAALTTVLFFYMMVFIHTGSIWIFQKSFLTELSLIILFLLALFWALDYISQFFGKGYGARINAWLKPFVEGATVILVANALNAVFILIPYLTFVEGFVMDPMRVRLGFVVSTIASLFFYYFVERERSKKQLQEQLLRSEQLQKESFKAQLESLKSQVNPHFLFNSLNVLGSLIYKDPDQAAQFLGQLSEVYRSLLDNGQKTLVPLRTELELANAYIYLMKTRFGDKVVFEVEVPQESLPYEVPPSAVQMLLENAIKHNGSTSQKPLRIRVYTSDITLVVENNLQPRREDVKSTKTGLENIRKRYALLTDRQLEISQTGSEFIVKLPLLEVEKYENSYY</sequence>
<dbReference type="InterPro" id="IPR010559">
    <property type="entry name" value="Sig_transdc_His_kin_internal"/>
</dbReference>
<gene>
    <name evidence="4" type="ORF">OO017_17725</name>
</gene>